<dbReference type="EMBL" id="CP000252">
    <property type="protein sequence ID" value="ABC77077.1"/>
    <property type="molecule type" value="Genomic_DNA"/>
</dbReference>
<name>Q2LSL9_SYNAS</name>
<evidence type="ECO:0000256" key="2">
    <source>
        <dbReference type="ARBA" id="ARBA00008914"/>
    </source>
</evidence>
<comment type="similarity">
    <text evidence="2">Belongs to the MotB family.</text>
</comment>
<evidence type="ECO:0000313" key="10">
    <source>
        <dbReference type="EMBL" id="ABC77077.1"/>
    </source>
</evidence>
<keyword evidence="3" id="KW-1003">Cell membrane</keyword>
<keyword evidence="6 7" id="KW-0472">Membrane</keyword>
<evidence type="ECO:0000259" key="9">
    <source>
        <dbReference type="PROSITE" id="PS51123"/>
    </source>
</evidence>
<dbReference type="AlphaFoldDB" id="Q2LSL9"/>
<dbReference type="CDD" id="cd07185">
    <property type="entry name" value="OmpA_C-like"/>
    <property type="match status" value="1"/>
</dbReference>
<dbReference type="FunCoup" id="Q2LSL9">
    <property type="interactions" value="164"/>
</dbReference>
<feature type="transmembrane region" description="Helical" evidence="8">
    <location>
        <begin position="28"/>
        <end position="47"/>
    </location>
</feature>
<dbReference type="InParanoid" id="Q2LSL9"/>
<dbReference type="PANTHER" id="PTHR30329:SF21">
    <property type="entry name" value="LIPOPROTEIN YIAD-RELATED"/>
    <property type="match status" value="1"/>
</dbReference>
<evidence type="ECO:0000256" key="3">
    <source>
        <dbReference type="ARBA" id="ARBA00022475"/>
    </source>
</evidence>
<evidence type="ECO:0000256" key="7">
    <source>
        <dbReference type="PROSITE-ProRule" id="PRU00473"/>
    </source>
</evidence>
<reference evidence="10 11" key="1">
    <citation type="journal article" date="2007" name="Proc. Natl. Acad. Sci. U.S.A.">
        <title>The genome of Syntrophus aciditrophicus: life at the thermodynamic limit of microbial growth.</title>
        <authorList>
            <person name="McInerney M.J."/>
            <person name="Rohlin L."/>
            <person name="Mouttaki H."/>
            <person name="Kim U."/>
            <person name="Krupp R.S."/>
            <person name="Rios-Hernandez L."/>
            <person name="Sieber J."/>
            <person name="Struchtemeyer C.G."/>
            <person name="Bhattacharyya A."/>
            <person name="Campbell J.W."/>
            <person name="Gunsalus R.P."/>
        </authorList>
    </citation>
    <scope>NUCLEOTIDE SEQUENCE [LARGE SCALE GENOMIC DNA]</scope>
    <source>
        <strain evidence="10 11">SB</strain>
    </source>
</reference>
<dbReference type="KEGG" id="sat:SYN_00960"/>
<comment type="subcellular location">
    <subcellularLocation>
        <location evidence="1">Cell membrane</location>
        <topology evidence="1">Single-pass membrane protein</topology>
    </subcellularLocation>
</comment>
<dbReference type="Pfam" id="PF00691">
    <property type="entry name" value="OmpA"/>
    <property type="match status" value="1"/>
</dbReference>
<keyword evidence="4 8" id="KW-0812">Transmembrane</keyword>
<keyword evidence="5 8" id="KW-1133">Transmembrane helix</keyword>
<dbReference type="Proteomes" id="UP000001933">
    <property type="component" value="Chromosome"/>
</dbReference>
<accession>Q2LSL9</accession>
<evidence type="ECO:0000256" key="5">
    <source>
        <dbReference type="ARBA" id="ARBA00022989"/>
    </source>
</evidence>
<dbReference type="eggNOG" id="COG1360">
    <property type="taxonomic scope" value="Bacteria"/>
</dbReference>
<evidence type="ECO:0000256" key="4">
    <source>
        <dbReference type="ARBA" id="ARBA00022692"/>
    </source>
</evidence>
<dbReference type="Gene3D" id="3.30.1330.60">
    <property type="entry name" value="OmpA-like domain"/>
    <property type="match status" value="1"/>
</dbReference>
<dbReference type="InterPro" id="IPR050330">
    <property type="entry name" value="Bact_OuterMem_StrucFunc"/>
</dbReference>
<dbReference type="PROSITE" id="PS51123">
    <property type="entry name" value="OMPA_2"/>
    <property type="match status" value="1"/>
</dbReference>
<dbReference type="Pfam" id="PF13677">
    <property type="entry name" value="MotB_plug"/>
    <property type="match status" value="1"/>
</dbReference>
<dbReference type="InterPro" id="IPR036737">
    <property type="entry name" value="OmpA-like_sf"/>
</dbReference>
<keyword evidence="11" id="KW-1185">Reference proteome</keyword>
<dbReference type="RefSeq" id="WP_011417106.1">
    <property type="nucleotide sequence ID" value="NC_007759.1"/>
</dbReference>
<dbReference type="PANTHER" id="PTHR30329">
    <property type="entry name" value="STATOR ELEMENT OF FLAGELLAR MOTOR COMPLEX"/>
    <property type="match status" value="1"/>
</dbReference>
<feature type="domain" description="OmpA-like" evidence="9">
    <location>
        <begin position="136"/>
        <end position="254"/>
    </location>
</feature>
<proteinExistence type="inferred from homology"/>
<dbReference type="HOGENOM" id="CLU_016890_3_1_7"/>
<dbReference type="GO" id="GO:0005886">
    <property type="term" value="C:plasma membrane"/>
    <property type="evidence" value="ECO:0007669"/>
    <property type="project" value="UniProtKB-SubCell"/>
</dbReference>
<dbReference type="STRING" id="56780.SYN_00960"/>
<dbReference type="InterPro" id="IPR025713">
    <property type="entry name" value="MotB-like_N_dom"/>
</dbReference>
<evidence type="ECO:0000256" key="6">
    <source>
        <dbReference type="ARBA" id="ARBA00023136"/>
    </source>
</evidence>
<evidence type="ECO:0000256" key="8">
    <source>
        <dbReference type="SAM" id="Phobius"/>
    </source>
</evidence>
<evidence type="ECO:0000313" key="11">
    <source>
        <dbReference type="Proteomes" id="UP000001933"/>
    </source>
</evidence>
<sequence>MDDQQPVIIIRKVKKRHHDGHHGGSWKVAYADFVTAMMAFFLLLWLITMVSPEKRSAVAEYFKTFSVLKESGSSFMSGSSGILDKAGRVADSGQGYRNREPGLSSKDLEHRIKIAIDEKLQTLKDQVMVSIVDNGLKIQIVDKEGSLMFPLGSAEPTFKAKEILRIVSENLKDSPNRIIVEGHTDAAPFRSAQTTNWELSTARASAARRELENNSIDPGRIARVIGYADQELFIPQNPMDARNRRISIIVIQPK</sequence>
<organism evidence="10 11">
    <name type="scientific">Syntrophus aciditrophicus (strain SB)</name>
    <dbReference type="NCBI Taxonomy" id="56780"/>
    <lineage>
        <taxon>Bacteria</taxon>
        <taxon>Pseudomonadati</taxon>
        <taxon>Thermodesulfobacteriota</taxon>
        <taxon>Syntrophia</taxon>
        <taxon>Syntrophales</taxon>
        <taxon>Syntrophaceae</taxon>
        <taxon>Syntrophus</taxon>
    </lineage>
</organism>
<gene>
    <name evidence="10" type="ORF">SYN_00960</name>
</gene>
<dbReference type="SUPFAM" id="SSF103088">
    <property type="entry name" value="OmpA-like"/>
    <property type="match status" value="1"/>
</dbReference>
<protein>
    <submittedName>
        <fullName evidence="10">Chemotaxis protein</fullName>
    </submittedName>
</protein>
<evidence type="ECO:0000256" key="1">
    <source>
        <dbReference type="ARBA" id="ARBA00004162"/>
    </source>
</evidence>
<dbReference type="InterPro" id="IPR006665">
    <property type="entry name" value="OmpA-like"/>
</dbReference>